<dbReference type="Proteomes" id="UP000030351">
    <property type="component" value="Unassembled WGS sequence"/>
</dbReference>
<keyword evidence="3 8" id="KW-1134">Transmembrane beta strand</keyword>
<proteinExistence type="inferred from homology"/>
<dbReference type="Pfam" id="PF00593">
    <property type="entry name" value="TonB_dep_Rec_b-barrel"/>
    <property type="match status" value="1"/>
</dbReference>
<keyword evidence="10" id="KW-0732">Signal</keyword>
<comment type="caution">
    <text evidence="13">The sequence shown here is derived from an EMBL/GenBank/DDBJ whole genome shotgun (WGS) entry which is preliminary data.</text>
</comment>
<dbReference type="eggNOG" id="COG4771">
    <property type="taxonomic scope" value="Bacteria"/>
</dbReference>
<sequence length="695" mass="75907">MYKDYFPLRALSFAVAIGCFMPAISWADELHSAHEVAKPKTPPSDPVMTVTAPDLSPLTVVTNLKTPRQPVPASDGSDYLKTIPGFSQIRNGGTNGDPVFRGMFGSRLRILTNNSEMLGACPARMDAPSSYISPESFDVLTLIKGPETVLWGPGNSAGTLRFDREPPQFDKPGIKGNASLLAASNSRFDENADVSLGSEQGYIRLTGNKSRAGDYKDGNGDRVPSKWDKWNADVAVGWTPDTDSLLELTAGKGNGEARYAGRSMDGSQFERESLGIRFEKSNIGDVFDKFEASAYYNYANHIMDNYSLRSPGSMSAGMSMGSSMDMGSSMAMSGGSSMNMSTPMAMQLDRRTVGGRMMGTWLWQDFQLQSGADMQLNSHRSKGDNGWTKDARFHDYGVFSELTWYTTDKSKTIGGARLDRAIVDNYTGTGEDSRSATLPAGFIRFEHTLSDMPLMLYAGVGYTERFPDYWELFSPTYGPGGSASAFDTVKTEKTTQLDIGAQYSGQRFTGWVSAYMGQVNDFILFRYDPNNARISEADNVDALTLGGETGFSYQLTDRWKTDASLAYSYAQNRDDHKPLPQIPPLEARLGLNWESGKWSSGGLLRLVSAQHRLAENEGNVVGKDFGRSAGFAIFSANVAYKATQHVKLSVGVDNLFDTAYSEHLNLAGNSSFGYSANTPVSEPGRTGWAKINVTF</sequence>
<keyword evidence="13" id="KW-0675">Receptor</keyword>
<dbReference type="RefSeq" id="WP_034895814.1">
    <property type="nucleotide sequence ID" value="NZ_JRUQ01000050.1"/>
</dbReference>
<evidence type="ECO:0000259" key="11">
    <source>
        <dbReference type="Pfam" id="PF00593"/>
    </source>
</evidence>
<keyword evidence="14" id="KW-1185">Reference proteome</keyword>
<dbReference type="PANTHER" id="PTHR30069:SF49">
    <property type="entry name" value="OUTER MEMBRANE PROTEIN C"/>
    <property type="match status" value="1"/>
</dbReference>
<evidence type="ECO:0000256" key="9">
    <source>
        <dbReference type="RuleBase" id="RU003357"/>
    </source>
</evidence>
<dbReference type="GO" id="GO:0015344">
    <property type="term" value="F:siderophore uptake transmembrane transporter activity"/>
    <property type="evidence" value="ECO:0007669"/>
    <property type="project" value="TreeGrafter"/>
</dbReference>
<feature type="domain" description="TonB-dependent receptor plug" evidence="12">
    <location>
        <begin position="58"/>
        <end position="159"/>
    </location>
</feature>
<evidence type="ECO:0000313" key="14">
    <source>
        <dbReference type="Proteomes" id="UP000030351"/>
    </source>
</evidence>
<dbReference type="Gene3D" id="2.40.170.20">
    <property type="entry name" value="TonB-dependent receptor, beta-barrel domain"/>
    <property type="match status" value="1"/>
</dbReference>
<evidence type="ECO:0000256" key="4">
    <source>
        <dbReference type="ARBA" id="ARBA00022692"/>
    </source>
</evidence>
<evidence type="ECO:0000256" key="6">
    <source>
        <dbReference type="ARBA" id="ARBA00023136"/>
    </source>
</evidence>
<dbReference type="PROSITE" id="PS52016">
    <property type="entry name" value="TONB_DEPENDENT_REC_3"/>
    <property type="match status" value="1"/>
</dbReference>
<gene>
    <name evidence="13" type="ORF">NG99_17755</name>
</gene>
<dbReference type="OrthoDB" id="5332150at2"/>
<keyword evidence="6 8" id="KW-0472">Membrane</keyword>
<dbReference type="Pfam" id="PF07715">
    <property type="entry name" value="Plug"/>
    <property type="match status" value="1"/>
</dbReference>
<dbReference type="InterPro" id="IPR036942">
    <property type="entry name" value="Beta-barrel_TonB_sf"/>
</dbReference>
<dbReference type="PANTHER" id="PTHR30069">
    <property type="entry name" value="TONB-DEPENDENT OUTER MEMBRANE RECEPTOR"/>
    <property type="match status" value="1"/>
</dbReference>
<dbReference type="InterPro" id="IPR039426">
    <property type="entry name" value="TonB-dep_rcpt-like"/>
</dbReference>
<keyword evidence="4 8" id="KW-0812">Transmembrane</keyword>
<feature type="signal peptide" evidence="10">
    <location>
        <begin position="1"/>
        <end position="27"/>
    </location>
</feature>
<feature type="chain" id="PRO_5002005798" evidence="10">
    <location>
        <begin position="28"/>
        <end position="695"/>
    </location>
</feature>
<dbReference type="GO" id="GO:0044718">
    <property type="term" value="P:siderophore transmembrane transport"/>
    <property type="evidence" value="ECO:0007669"/>
    <property type="project" value="TreeGrafter"/>
</dbReference>
<evidence type="ECO:0000256" key="3">
    <source>
        <dbReference type="ARBA" id="ARBA00022452"/>
    </source>
</evidence>
<protein>
    <submittedName>
        <fullName evidence="13">TonB-dependent receptor</fullName>
    </submittedName>
</protein>
<comment type="subcellular location">
    <subcellularLocation>
        <location evidence="1 8">Cell outer membrane</location>
        <topology evidence="1 8">Multi-pass membrane protein</topology>
    </subcellularLocation>
</comment>
<evidence type="ECO:0000256" key="7">
    <source>
        <dbReference type="ARBA" id="ARBA00023237"/>
    </source>
</evidence>
<feature type="domain" description="TonB-dependent receptor-like beta-barrel" evidence="11">
    <location>
        <begin position="211"/>
        <end position="655"/>
    </location>
</feature>
<evidence type="ECO:0000259" key="12">
    <source>
        <dbReference type="Pfam" id="PF07715"/>
    </source>
</evidence>
<dbReference type="EMBL" id="JRUQ01000050">
    <property type="protein sequence ID" value="KGT90524.1"/>
    <property type="molecule type" value="Genomic_DNA"/>
</dbReference>
<evidence type="ECO:0000256" key="8">
    <source>
        <dbReference type="PROSITE-ProRule" id="PRU01360"/>
    </source>
</evidence>
<evidence type="ECO:0000256" key="10">
    <source>
        <dbReference type="SAM" id="SignalP"/>
    </source>
</evidence>
<organism evidence="13 14">
    <name type="scientific">Erwinia typographi</name>
    <dbReference type="NCBI Taxonomy" id="371042"/>
    <lineage>
        <taxon>Bacteria</taxon>
        <taxon>Pseudomonadati</taxon>
        <taxon>Pseudomonadota</taxon>
        <taxon>Gammaproteobacteria</taxon>
        <taxon>Enterobacterales</taxon>
        <taxon>Erwiniaceae</taxon>
        <taxon>Erwinia</taxon>
    </lineage>
</organism>
<comment type="similarity">
    <text evidence="8 9">Belongs to the TonB-dependent receptor family.</text>
</comment>
<evidence type="ECO:0000313" key="13">
    <source>
        <dbReference type="EMBL" id="KGT90524.1"/>
    </source>
</evidence>
<evidence type="ECO:0000256" key="5">
    <source>
        <dbReference type="ARBA" id="ARBA00023077"/>
    </source>
</evidence>
<dbReference type="InterPro" id="IPR000531">
    <property type="entry name" value="Beta-barrel_TonB"/>
</dbReference>
<keyword evidence="2 8" id="KW-0813">Transport</keyword>
<accession>A0A0A3YYH1</accession>
<dbReference type="GO" id="GO:0009279">
    <property type="term" value="C:cell outer membrane"/>
    <property type="evidence" value="ECO:0007669"/>
    <property type="project" value="UniProtKB-SubCell"/>
</dbReference>
<evidence type="ECO:0000256" key="2">
    <source>
        <dbReference type="ARBA" id="ARBA00022448"/>
    </source>
</evidence>
<dbReference type="InterPro" id="IPR037066">
    <property type="entry name" value="Plug_dom_sf"/>
</dbReference>
<dbReference type="STRING" id="371042.NG99_17755"/>
<dbReference type="CDD" id="cd01347">
    <property type="entry name" value="ligand_gated_channel"/>
    <property type="match status" value="1"/>
</dbReference>
<keyword evidence="7 8" id="KW-0998">Cell outer membrane</keyword>
<dbReference type="Gene3D" id="2.170.130.10">
    <property type="entry name" value="TonB-dependent receptor, plug domain"/>
    <property type="match status" value="1"/>
</dbReference>
<evidence type="ECO:0000256" key="1">
    <source>
        <dbReference type="ARBA" id="ARBA00004571"/>
    </source>
</evidence>
<name>A0A0A3YYH1_9GAMM</name>
<dbReference type="InterPro" id="IPR012910">
    <property type="entry name" value="Plug_dom"/>
</dbReference>
<dbReference type="SUPFAM" id="SSF56935">
    <property type="entry name" value="Porins"/>
    <property type="match status" value="1"/>
</dbReference>
<dbReference type="AlphaFoldDB" id="A0A0A3YYH1"/>
<reference evidence="13 14" key="1">
    <citation type="submission" date="2014-10" db="EMBL/GenBank/DDBJ databases">
        <title>Genome sequence of Erwinia typographi M043b.</title>
        <authorList>
            <person name="Chan K.-G."/>
            <person name="Tan W.-S."/>
        </authorList>
    </citation>
    <scope>NUCLEOTIDE SEQUENCE [LARGE SCALE GENOMIC DNA]</scope>
    <source>
        <strain evidence="13 14">M043b</strain>
    </source>
</reference>
<keyword evidence="5 9" id="KW-0798">TonB box</keyword>